<sequence length="284" mass="31901">MLSLSLVSGCGNESSSESAAEQGLQALSIFDFEEAYDDLTTAVEGMSPSDPEWVELAYALGISAWHRSPSTPEFVQEASDLFEEVAITTEDEAVRNRCYLNLGRIAEVKDFADDPKNAEVAREYYLKVAEAVPGTDLGSRAILRLAQTYIDDLNQEGYQEAVNIVRSYFEEDPDAPYANVGWQFVGDIERFYLGDEEAALEAMQLAYAKGFAVESKEDVYIWQMSQLATHLGLTEDAVTYYTTIVTKYPRSRYRWIAREELIKLAEQNPELEIEIPELTAYGEV</sequence>
<organism evidence="1 2">
    <name type="scientific">Puniceicoccus vermicola</name>
    <dbReference type="NCBI Taxonomy" id="388746"/>
    <lineage>
        <taxon>Bacteria</taxon>
        <taxon>Pseudomonadati</taxon>
        <taxon>Verrucomicrobiota</taxon>
        <taxon>Opitutia</taxon>
        <taxon>Puniceicoccales</taxon>
        <taxon>Puniceicoccaceae</taxon>
        <taxon>Puniceicoccus</taxon>
    </lineage>
</organism>
<protein>
    <recommendedName>
        <fullName evidence="3">Tetratricopeptide repeat protein</fullName>
    </recommendedName>
</protein>
<reference evidence="1 2" key="1">
    <citation type="submission" date="2020-07" db="EMBL/GenBank/DDBJ databases">
        <authorList>
            <person name="Feng X."/>
        </authorList>
    </citation>
    <scope>NUCLEOTIDE SEQUENCE [LARGE SCALE GENOMIC DNA]</scope>
    <source>
        <strain evidence="1 2">JCM14086</strain>
    </source>
</reference>
<evidence type="ECO:0000313" key="2">
    <source>
        <dbReference type="Proteomes" id="UP000525652"/>
    </source>
</evidence>
<accession>A0A7X1B146</accession>
<dbReference type="SUPFAM" id="SSF81901">
    <property type="entry name" value="HCP-like"/>
    <property type="match status" value="1"/>
</dbReference>
<comment type="caution">
    <text evidence="1">The sequence shown here is derived from an EMBL/GenBank/DDBJ whole genome shotgun (WGS) entry which is preliminary data.</text>
</comment>
<evidence type="ECO:0008006" key="3">
    <source>
        <dbReference type="Google" id="ProtNLM"/>
    </source>
</evidence>
<dbReference type="AlphaFoldDB" id="A0A7X1B146"/>
<evidence type="ECO:0000313" key="1">
    <source>
        <dbReference type="EMBL" id="MBC2603627.1"/>
    </source>
</evidence>
<dbReference type="InterPro" id="IPR011990">
    <property type="entry name" value="TPR-like_helical_dom_sf"/>
</dbReference>
<dbReference type="Gene3D" id="1.25.40.10">
    <property type="entry name" value="Tetratricopeptide repeat domain"/>
    <property type="match status" value="1"/>
</dbReference>
<keyword evidence="2" id="KW-1185">Reference proteome</keyword>
<name>A0A7X1B146_9BACT</name>
<gene>
    <name evidence="1" type="ORF">H5P30_17740</name>
</gene>
<proteinExistence type="predicted"/>
<dbReference type="EMBL" id="JACHVA010000127">
    <property type="protein sequence ID" value="MBC2603627.1"/>
    <property type="molecule type" value="Genomic_DNA"/>
</dbReference>
<dbReference type="Proteomes" id="UP000525652">
    <property type="component" value="Unassembled WGS sequence"/>
</dbReference>